<keyword evidence="3" id="KW-0418">Kinase</keyword>
<reference evidence="3 4" key="1">
    <citation type="submission" date="2020-08" db="EMBL/GenBank/DDBJ databases">
        <title>Genomic Encyclopedia of Type Strains, Phase IV (KMG-V): Genome sequencing to study the core and pangenomes of soil and plant-associated prokaryotes.</title>
        <authorList>
            <person name="Whitman W."/>
        </authorList>
    </citation>
    <scope>NUCLEOTIDE SEQUENCE [LARGE SCALE GENOMIC DNA]</scope>
    <source>
        <strain evidence="3 4">S3M1</strain>
    </source>
</reference>
<dbReference type="AlphaFoldDB" id="A0A7W9E1U6"/>
<dbReference type="InterPro" id="IPR000719">
    <property type="entry name" value="Prot_kinase_dom"/>
</dbReference>
<proteinExistence type="predicted"/>
<comment type="caution">
    <text evidence="3">The sequence shown here is derived from an EMBL/GenBank/DDBJ whole genome shotgun (WGS) entry which is preliminary data.</text>
</comment>
<dbReference type="PANTHER" id="PTHR21064">
    <property type="entry name" value="AMINOGLYCOSIDE PHOSPHOTRANSFERASE DOMAIN-CONTAINING PROTEIN-RELATED"/>
    <property type="match status" value="1"/>
</dbReference>
<dbReference type="Pfam" id="PF01636">
    <property type="entry name" value="APH"/>
    <property type="match status" value="1"/>
</dbReference>
<evidence type="ECO:0000313" key="3">
    <source>
        <dbReference type="EMBL" id="MBB5638634.1"/>
    </source>
</evidence>
<dbReference type="InterPro" id="IPR002575">
    <property type="entry name" value="Aminoglycoside_PTrfase"/>
</dbReference>
<name>A0A7W9E1U6_9SPHI</name>
<dbReference type="PROSITE" id="PS50011">
    <property type="entry name" value="PROTEIN_KINASE_DOM"/>
    <property type="match status" value="1"/>
</dbReference>
<organism evidence="3 4">
    <name type="scientific">Pedobacter cryoconitis</name>
    <dbReference type="NCBI Taxonomy" id="188932"/>
    <lineage>
        <taxon>Bacteria</taxon>
        <taxon>Pseudomonadati</taxon>
        <taxon>Bacteroidota</taxon>
        <taxon>Sphingobacteriia</taxon>
        <taxon>Sphingobacteriales</taxon>
        <taxon>Sphingobacteriaceae</taxon>
        <taxon>Pedobacter</taxon>
    </lineage>
</organism>
<dbReference type="EMBL" id="JACHCE010000009">
    <property type="protein sequence ID" value="MBB5638634.1"/>
    <property type="molecule type" value="Genomic_DNA"/>
</dbReference>
<dbReference type="PANTHER" id="PTHR21064:SF5">
    <property type="entry name" value="SLR1880 PROTEIN"/>
    <property type="match status" value="1"/>
</dbReference>
<keyword evidence="1" id="KW-0175">Coiled coil</keyword>
<sequence>MKRIKNLFEITSQFKCHVDISSLKPYGTGHINDTYRLKNLAGDEHDYLLQKINQHVFKDIPRMTENICRVIAHLKKKMVMSGKGDPEKEVMTMVATKSGPYFYQDSHGEYWRMCHFLKHTKTYDVVETEKQAYEGGKAFGKFQAMLCDLSPDLMYEVIPDFHDIEKRLGQLAQAIHTDSYHRVQEAWPEIKTIQDNIQAMLFFQEDEQRLTLPIRVTHNDTKFNNVLLNLKGKAQCIIDLDTVMADYIAYDFGDAIRTIINTGAEDEKELSDIRLNLPLFNAYTKGYMEEAGQFLDEWELRSLIKGVLLLPYMQAVRFLTDYLNGDTYYKIESARHNLQRTRAQLQLLKELLSHAQEMEKTIYKEAEKHQLIKS</sequence>
<dbReference type="Proteomes" id="UP000537204">
    <property type="component" value="Unassembled WGS sequence"/>
</dbReference>
<evidence type="ECO:0000259" key="2">
    <source>
        <dbReference type="PROSITE" id="PS50011"/>
    </source>
</evidence>
<accession>A0A7W9E1U6</accession>
<feature type="coiled-coil region" evidence="1">
    <location>
        <begin position="331"/>
        <end position="358"/>
    </location>
</feature>
<evidence type="ECO:0000313" key="4">
    <source>
        <dbReference type="Proteomes" id="UP000537204"/>
    </source>
</evidence>
<dbReference type="InterPro" id="IPR050249">
    <property type="entry name" value="Pseudomonas-type_ThrB"/>
</dbReference>
<protein>
    <submittedName>
        <fullName evidence="3">Thiamine kinase-like enzyme</fullName>
    </submittedName>
</protein>
<dbReference type="GO" id="GO:0004672">
    <property type="term" value="F:protein kinase activity"/>
    <property type="evidence" value="ECO:0007669"/>
    <property type="project" value="InterPro"/>
</dbReference>
<dbReference type="RefSeq" id="WP_183884443.1">
    <property type="nucleotide sequence ID" value="NZ_JACHCE010000009.1"/>
</dbReference>
<gene>
    <name evidence="3" type="ORF">HDE68_004566</name>
</gene>
<feature type="domain" description="Protein kinase" evidence="2">
    <location>
        <begin position="20"/>
        <end position="372"/>
    </location>
</feature>
<keyword evidence="3" id="KW-0808">Transferase</keyword>
<dbReference type="SUPFAM" id="SSF56112">
    <property type="entry name" value="Protein kinase-like (PK-like)"/>
    <property type="match status" value="1"/>
</dbReference>
<dbReference type="InterPro" id="IPR011009">
    <property type="entry name" value="Kinase-like_dom_sf"/>
</dbReference>
<dbReference type="GO" id="GO:0005524">
    <property type="term" value="F:ATP binding"/>
    <property type="evidence" value="ECO:0007669"/>
    <property type="project" value="InterPro"/>
</dbReference>
<evidence type="ECO:0000256" key="1">
    <source>
        <dbReference type="SAM" id="Coils"/>
    </source>
</evidence>
<dbReference type="Gene3D" id="3.90.1200.10">
    <property type="match status" value="1"/>
</dbReference>